<name>A0A6P5PG62_MUSCR</name>
<sequence>MVSVPTASPSASSSSSQCRSSMCQSRYLLFLATLALLNHLSLARVIPGSGPARCLSQSRNLLKTTDDMVKTAREKLKHYSCTAEDIDHEDITRDQTSTLETCLPLELHKNESCLATRETSSTTRGSCLPPQKTSLMMTLCLGSIYEDLKMYQTEFQAISAALQNHNHQQIILDKSMLVAIDELMQSLNHNGEALRQKPPVGEADPYRVKMKLCILLHAFSTRVVTISRVMNYLSSA</sequence>
<dbReference type="FunFam" id="1.20.1250.10:FF:000020">
    <property type="entry name" value="Interleukin-12 subunit alpha"/>
    <property type="match status" value="1"/>
</dbReference>
<dbReference type="KEGG" id="mcal:110291699"/>
<dbReference type="GO" id="GO:0016477">
    <property type="term" value="P:cell migration"/>
    <property type="evidence" value="ECO:0007669"/>
    <property type="project" value="Ensembl"/>
</dbReference>
<evidence type="ECO:0000313" key="12">
    <source>
        <dbReference type="Proteomes" id="UP000515126"/>
    </source>
</evidence>
<evidence type="ECO:0000256" key="8">
    <source>
        <dbReference type="ARBA" id="ARBA00023157"/>
    </source>
</evidence>
<dbReference type="GO" id="GO:2000510">
    <property type="term" value="P:positive regulation of dendritic cell chemotaxis"/>
    <property type="evidence" value="ECO:0007669"/>
    <property type="project" value="Ensembl"/>
</dbReference>
<dbReference type="GO" id="GO:0010224">
    <property type="term" value="P:response to UV-B"/>
    <property type="evidence" value="ECO:0007669"/>
    <property type="project" value="Ensembl"/>
</dbReference>
<evidence type="ECO:0000256" key="1">
    <source>
        <dbReference type="ARBA" id="ARBA00004613"/>
    </source>
</evidence>
<dbReference type="Gene3D" id="1.20.1250.10">
    <property type="match status" value="1"/>
</dbReference>
<dbReference type="GO" id="GO:0050709">
    <property type="term" value="P:negative regulation of protein secretion"/>
    <property type="evidence" value="ECO:0007669"/>
    <property type="project" value="Ensembl"/>
</dbReference>
<dbReference type="GO" id="GO:0002860">
    <property type="term" value="P:positive regulation of natural killer cell mediated cytotoxicity directed against tumor cell target"/>
    <property type="evidence" value="ECO:0007669"/>
    <property type="project" value="Ensembl"/>
</dbReference>
<dbReference type="GO" id="GO:1903588">
    <property type="term" value="P:negative regulation of blood vessel endothelial cell proliferation involved in sprouting angiogenesis"/>
    <property type="evidence" value="ECO:0007669"/>
    <property type="project" value="Ensembl"/>
</dbReference>
<gene>
    <name evidence="13" type="primary">Il12a</name>
    <name evidence="11" type="synonym">IL12A</name>
</gene>
<evidence type="ECO:0000256" key="4">
    <source>
        <dbReference type="ARBA" id="ARBA00022514"/>
    </source>
</evidence>
<dbReference type="InterPro" id="IPR009079">
    <property type="entry name" value="4_helix_cytokine-like_core"/>
</dbReference>
<evidence type="ECO:0000313" key="13">
    <source>
        <dbReference type="RefSeq" id="XP_021014619.1"/>
    </source>
</evidence>
<dbReference type="GO" id="GO:1900747">
    <property type="term" value="P:negative regulation of vascular endothelial growth factor signaling pathway"/>
    <property type="evidence" value="ECO:0007669"/>
    <property type="project" value="Ensembl"/>
</dbReference>
<dbReference type="GO" id="GO:0008083">
    <property type="term" value="F:growth factor activity"/>
    <property type="evidence" value="ECO:0007669"/>
    <property type="project" value="UniProtKB-KW"/>
</dbReference>
<proteinExistence type="inferred from homology"/>
<dbReference type="GO" id="GO:0051135">
    <property type="term" value="P:positive regulation of NK T cell activation"/>
    <property type="evidence" value="ECO:0007669"/>
    <property type="project" value="Ensembl"/>
</dbReference>
<keyword evidence="8 11" id="KW-1015">Disulfide bond</keyword>
<dbReference type="GO" id="GO:0032700">
    <property type="term" value="P:negative regulation of interleukin-17 production"/>
    <property type="evidence" value="ECO:0007669"/>
    <property type="project" value="Ensembl"/>
</dbReference>
<keyword evidence="5 11" id="KW-0964">Secreted</keyword>
<dbReference type="Proteomes" id="UP000515126">
    <property type="component" value="Chromosome 3"/>
</dbReference>
<keyword evidence="9" id="KW-0325">Glycoprotein</keyword>
<dbReference type="GO" id="GO:0050830">
    <property type="term" value="P:defense response to Gram-positive bacterium"/>
    <property type="evidence" value="ECO:0007669"/>
    <property type="project" value="Ensembl"/>
</dbReference>
<dbReference type="PANTHER" id="PTHR48485">
    <property type="entry name" value="INTERLEUKIN-12 SUBUNIT BETA-RELATED"/>
    <property type="match status" value="1"/>
</dbReference>
<evidence type="ECO:0000256" key="9">
    <source>
        <dbReference type="ARBA" id="ARBA00023180"/>
    </source>
</evidence>
<keyword evidence="6" id="KW-0732">Signal</keyword>
<reference evidence="13" key="1">
    <citation type="submission" date="2025-08" db="UniProtKB">
        <authorList>
            <consortium name="RefSeq"/>
        </authorList>
    </citation>
    <scope>IDENTIFICATION</scope>
</reference>
<evidence type="ECO:0000256" key="7">
    <source>
        <dbReference type="ARBA" id="ARBA00023030"/>
    </source>
</evidence>
<evidence type="ECO:0000256" key="6">
    <source>
        <dbReference type="ARBA" id="ARBA00022729"/>
    </source>
</evidence>
<dbReference type="PANTHER" id="PTHR48485:SF1">
    <property type="entry name" value="INTERLEUKIN-12 SUBUNIT ALPHA"/>
    <property type="match status" value="1"/>
</dbReference>
<comment type="subunit">
    <text evidence="10">Heterodimer with IL12B; disulfide-linked. This heterodimer is known as interleukin IL-12. Heterodimer with EBI3/IL27B; not disulfide-linked. This heterodimer is known as interleukin IL-35. Interacts with NBR1; this interaction promotes IL-12 secretion.</text>
</comment>
<dbReference type="InterPro" id="IPR050676">
    <property type="entry name" value="IL-12"/>
</dbReference>
<dbReference type="GO" id="GO:0034393">
    <property type="term" value="P:positive regulation of smooth muscle cell apoptotic process"/>
    <property type="evidence" value="ECO:0007669"/>
    <property type="project" value="Ensembl"/>
</dbReference>
<evidence type="ECO:0000256" key="10">
    <source>
        <dbReference type="ARBA" id="ARBA00047077"/>
    </source>
</evidence>
<dbReference type="GO" id="GO:0032729">
    <property type="term" value="P:positive regulation of type II interferon production"/>
    <property type="evidence" value="ECO:0007669"/>
    <property type="project" value="Ensembl"/>
</dbReference>
<dbReference type="GO" id="GO:0035722">
    <property type="term" value="P:interleukin-12-mediated signaling pathway"/>
    <property type="evidence" value="ECO:0007669"/>
    <property type="project" value="Ensembl"/>
</dbReference>
<dbReference type="AlphaFoldDB" id="A0A6P5PG62"/>
<dbReference type="GO" id="GO:0032496">
    <property type="term" value="P:response to lipopolysaccharide"/>
    <property type="evidence" value="ECO:0007669"/>
    <property type="project" value="Ensembl"/>
</dbReference>
<comment type="similarity">
    <text evidence="2 11">Belongs to the IL-6 superfamily.</text>
</comment>
<dbReference type="RefSeq" id="XP_021014619.1">
    <property type="nucleotide sequence ID" value="XM_021158960.1"/>
</dbReference>
<dbReference type="CTD" id="3592"/>
<accession>A0A6P5PG62</accession>
<organism evidence="12 13">
    <name type="scientific">Mus caroli</name>
    <name type="common">Ryukyu mouse</name>
    <name type="synonym">Ricefield mouse</name>
    <dbReference type="NCBI Taxonomy" id="10089"/>
    <lineage>
        <taxon>Eukaryota</taxon>
        <taxon>Metazoa</taxon>
        <taxon>Chordata</taxon>
        <taxon>Craniata</taxon>
        <taxon>Vertebrata</taxon>
        <taxon>Euteleostomi</taxon>
        <taxon>Mammalia</taxon>
        <taxon>Eutheria</taxon>
        <taxon>Euarchontoglires</taxon>
        <taxon>Glires</taxon>
        <taxon>Rodentia</taxon>
        <taxon>Myomorpha</taxon>
        <taxon>Muroidea</taxon>
        <taxon>Muridae</taxon>
        <taxon>Murinae</taxon>
        <taxon>Mus</taxon>
        <taxon>Mus</taxon>
    </lineage>
</organism>
<dbReference type="GO" id="GO:0005125">
    <property type="term" value="F:cytokine activity"/>
    <property type="evidence" value="ECO:0007669"/>
    <property type="project" value="UniProtKB-KW"/>
</dbReference>
<dbReference type="GO" id="GO:0032816">
    <property type="term" value="P:positive regulation of natural killer cell activation"/>
    <property type="evidence" value="ECO:0007669"/>
    <property type="project" value="Ensembl"/>
</dbReference>
<keyword evidence="12" id="KW-1185">Reference proteome</keyword>
<dbReference type="GO" id="GO:0045513">
    <property type="term" value="F:interleukin-27 binding"/>
    <property type="evidence" value="ECO:0007669"/>
    <property type="project" value="Ensembl"/>
</dbReference>
<dbReference type="GO" id="GO:0045063">
    <property type="term" value="P:T-helper 1 cell differentiation"/>
    <property type="evidence" value="ECO:0007669"/>
    <property type="project" value="Ensembl"/>
</dbReference>
<dbReference type="GO" id="GO:0001916">
    <property type="term" value="P:positive regulation of T cell mediated cytotoxicity"/>
    <property type="evidence" value="ECO:0007669"/>
    <property type="project" value="Ensembl"/>
</dbReference>
<dbReference type="GO" id="GO:0046982">
    <property type="term" value="F:protein heterodimerization activity"/>
    <property type="evidence" value="ECO:0007669"/>
    <property type="project" value="Ensembl"/>
</dbReference>
<dbReference type="GO" id="GO:0050671">
    <property type="term" value="P:positive regulation of lymphocyte proliferation"/>
    <property type="evidence" value="ECO:0007669"/>
    <property type="project" value="Ensembl"/>
</dbReference>
<dbReference type="GO" id="GO:0043514">
    <property type="term" value="C:interleukin-12 complex"/>
    <property type="evidence" value="ECO:0007669"/>
    <property type="project" value="Ensembl"/>
</dbReference>
<dbReference type="GO" id="GO:0098586">
    <property type="term" value="P:cellular response to virus"/>
    <property type="evidence" value="ECO:0007669"/>
    <property type="project" value="Ensembl"/>
</dbReference>
<comment type="subunit">
    <text evidence="11">Heterodimer with IL12B; disulfide-linked. The heterodimer is known as interleukin IL-12.</text>
</comment>
<evidence type="ECO:0000256" key="2">
    <source>
        <dbReference type="ARBA" id="ARBA00007432"/>
    </source>
</evidence>
<evidence type="ECO:0000256" key="5">
    <source>
        <dbReference type="ARBA" id="ARBA00022525"/>
    </source>
</evidence>
<dbReference type="SUPFAM" id="SSF47266">
    <property type="entry name" value="4-helical cytokines"/>
    <property type="match status" value="1"/>
</dbReference>
<dbReference type="GO" id="GO:0097191">
    <property type="term" value="P:extrinsic apoptotic signaling pathway"/>
    <property type="evidence" value="ECO:0007669"/>
    <property type="project" value="Ensembl"/>
</dbReference>
<evidence type="ECO:0000256" key="11">
    <source>
        <dbReference type="RuleBase" id="RU363133"/>
    </source>
</evidence>
<protein>
    <recommendedName>
        <fullName evidence="3 11">Interleukin-12 subunit alpha</fullName>
        <shortName evidence="11">IL-12A</shortName>
    </recommendedName>
</protein>
<dbReference type="GO" id="GO:0005143">
    <property type="term" value="F:interleukin-12 receptor binding"/>
    <property type="evidence" value="ECO:0007669"/>
    <property type="project" value="InterPro"/>
</dbReference>
<dbReference type="GO" id="GO:0048662">
    <property type="term" value="P:negative regulation of smooth muscle cell proliferation"/>
    <property type="evidence" value="ECO:0007669"/>
    <property type="project" value="Ensembl"/>
</dbReference>
<dbReference type="Pfam" id="PF03039">
    <property type="entry name" value="IL12"/>
    <property type="match status" value="1"/>
</dbReference>
<keyword evidence="7 11" id="KW-0339">Growth factor</keyword>
<dbReference type="GO" id="GO:0042163">
    <property type="term" value="F:interleukin-12 beta subunit binding"/>
    <property type="evidence" value="ECO:0007669"/>
    <property type="project" value="Ensembl"/>
</dbReference>
<dbReference type="GeneID" id="110291699"/>
<keyword evidence="4 11" id="KW-0202">Cytokine</keyword>
<comment type="function">
    <text evidence="11">Heterodimerizes with IL12B to form the IL-12 cytokine or with EBI3/IL27B to form the IL-35 cytokine. IL-12 is primarily produced by professional antigen-presenting cells (APCs) such as B-cells and dendritic cells (DCs) as well as macrophages and granulocytes and regulates T-cell and natural killer-cell responses, induces the production of interferon-gamma (IFN-gamma), favors the differentiation of T-helper 1 (Th1) cells and is an important link between innate resistance and adaptive immunity. Mechanistically, exerts its biological effects through a receptor composed of IL12R1 and IL12R2 subunits. Binding to the receptor results in the rapid tyrosine phosphorylation of a number of cellular substrates including the JAK family kinases TYK2 and JAK2. In turn, recruited STAT4 gets phosphorylated and translocates to the nucleus where it regulates cytokine/growth factor responsive genes. As part of IL-35, plays essential roles in maintaining the immune homeostasis of the liver microenvironment and functions also as an immune-suppressive cytokine. Mediates biological events through unconventional receptors composed of IL12RB2 and gp130/IL6ST heterodimers or homodimers. Signaling requires the transcription factors STAT1 and STAT4, which form a unique heterodimer that binds to distinct DNA sites.</text>
</comment>
<comment type="subcellular location">
    <subcellularLocation>
        <location evidence="1 11">Secreted</location>
    </subcellularLocation>
</comment>
<evidence type="ECO:0000256" key="3">
    <source>
        <dbReference type="ARBA" id="ARBA00014463"/>
    </source>
</evidence>
<dbReference type="InterPro" id="IPR004281">
    <property type="entry name" value="IL-12_alpha"/>
</dbReference>